<dbReference type="EMBL" id="CP010586">
    <property type="protein sequence ID" value="AKP77914.1"/>
    <property type="molecule type" value="Genomic_DNA"/>
</dbReference>
<sequence length="319" mass="34478">MKSNKFLIGILMCLTAVVSWGGMFPLMGSALKIMDPFYFTLFRYVSASIVLVLLLLLIEGLRGFSTDGNLLKIWFLGTMGFAGFSFFVFLGQRLAGSSGAVIAAVIMAVQPLLGVIVNFITTRAVPKLLTILFMLTGLTGVVMVISKGDVSTFVEKDANISAYLFILLGALCFVIYTIGGSSFSKWSPLRYSTLTSLYGTISIIIIVSIGTLLGWLKTPSVSAVKDVSGALFYTAFIAGVLAFFVWNIGNRLITPVNGILFMNMVPVTTFIISVIQGYHLSTFELAGALITVGSLIGNNLYTRKINKKEAVHFTESTAK</sequence>
<reference evidence="9 10" key="1">
    <citation type="submission" date="2015-01" db="EMBL/GenBank/DDBJ databases">
        <title>Genome sequence of bacillus megaterium Q3.</title>
        <authorList>
            <person name="Wang Y."/>
            <person name="Luo K."/>
            <person name="Bai L."/>
            <person name="Luo F."/>
        </authorList>
    </citation>
    <scope>NUCLEOTIDE SEQUENCE [LARGE SCALE GENOMIC DNA]</scope>
    <source>
        <strain evidence="9 10">Q3</strain>
    </source>
</reference>
<feature type="domain" description="EamA" evidence="8">
    <location>
        <begin position="8"/>
        <end position="145"/>
    </location>
</feature>
<keyword evidence="4 7" id="KW-0812">Transmembrane</keyword>
<dbReference type="PANTHER" id="PTHR32322:SF18">
    <property type="entry name" value="S-ADENOSYLMETHIONINE_S-ADENOSYLHOMOCYSTEINE TRANSPORTER"/>
    <property type="match status" value="1"/>
</dbReference>
<dbReference type="GO" id="GO:0005886">
    <property type="term" value="C:plasma membrane"/>
    <property type="evidence" value="ECO:0007669"/>
    <property type="project" value="UniProtKB-SubCell"/>
</dbReference>
<dbReference type="InterPro" id="IPR050638">
    <property type="entry name" value="AA-Vitamin_Transporters"/>
</dbReference>
<keyword evidence="6 7" id="KW-0472">Membrane</keyword>
<evidence type="ECO:0000256" key="4">
    <source>
        <dbReference type="ARBA" id="ARBA00022692"/>
    </source>
</evidence>
<protein>
    <submittedName>
        <fullName evidence="9">Carboxylate/amino acid/amine transporter</fullName>
    </submittedName>
</protein>
<comment type="subcellular location">
    <subcellularLocation>
        <location evidence="1">Cell membrane</location>
        <topology evidence="1">Multi-pass membrane protein</topology>
    </subcellularLocation>
</comment>
<evidence type="ECO:0000313" key="10">
    <source>
        <dbReference type="Proteomes" id="UP000036410"/>
    </source>
</evidence>
<dbReference type="Pfam" id="PF00892">
    <property type="entry name" value="EamA"/>
    <property type="match status" value="2"/>
</dbReference>
<feature type="transmembrane region" description="Helical" evidence="7">
    <location>
        <begin position="285"/>
        <end position="301"/>
    </location>
</feature>
<feature type="domain" description="EamA" evidence="8">
    <location>
        <begin position="161"/>
        <end position="297"/>
    </location>
</feature>
<feature type="transmembrane region" description="Helical" evidence="7">
    <location>
        <begin position="160"/>
        <end position="179"/>
    </location>
</feature>
<evidence type="ECO:0000256" key="7">
    <source>
        <dbReference type="SAM" id="Phobius"/>
    </source>
</evidence>
<organism evidence="9 10">
    <name type="scientific">Priestia megaterium Q3</name>
    <dbReference type="NCBI Taxonomy" id="1452722"/>
    <lineage>
        <taxon>Bacteria</taxon>
        <taxon>Bacillati</taxon>
        <taxon>Bacillota</taxon>
        <taxon>Bacilli</taxon>
        <taxon>Bacillales</taxon>
        <taxon>Bacillaceae</taxon>
        <taxon>Priestia</taxon>
    </lineage>
</organism>
<evidence type="ECO:0000313" key="9">
    <source>
        <dbReference type="EMBL" id="AKP77914.1"/>
    </source>
</evidence>
<feature type="transmembrane region" description="Helical" evidence="7">
    <location>
        <begin position="227"/>
        <end position="246"/>
    </location>
</feature>
<proteinExistence type="inferred from homology"/>
<feature type="transmembrane region" description="Helical" evidence="7">
    <location>
        <begin position="128"/>
        <end position="148"/>
    </location>
</feature>
<dbReference type="PANTHER" id="PTHR32322">
    <property type="entry name" value="INNER MEMBRANE TRANSPORTER"/>
    <property type="match status" value="1"/>
</dbReference>
<accession>A0A806TI68</accession>
<feature type="transmembrane region" description="Helical" evidence="7">
    <location>
        <begin position="101"/>
        <end position="121"/>
    </location>
</feature>
<dbReference type="SUPFAM" id="SSF103481">
    <property type="entry name" value="Multidrug resistance efflux transporter EmrE"/>
    <property type="match status" value="1"/>
</dbReference>
<dbReference type="InterPro" id="IPR037185">
    <property type="entry name" value="EmrE-like"/>
</dbReference>
<gene>
    <name evidence="9" type="ORF">AS52_02953</name>
</gene>
<dbReference type="InterPro" id="IPR000620">
    <property type="entry name" value="EamA_dom"/>
</dbReference>
<dbReference type="RefSeq" id="WP_049165188.1">
    <property type="nucleotide sequence ID" value="NZ_CP010586.1"/>
</dbReference>
<feature type="transmembrane region" description="Helical" evidence="7">
    <location>
        <begin position="258"/>
        <end position="279"/>
    </location>
</feature>
<dbReference type="AlphaFoldDB" id="A0A806TI68"/>
<comment type="similarity">
    <text evidence="2">Belongs to the EamA transporter family.</text>
</comment>
<evidence type="ECO:0000256" key="1">
    <source>
        <dbReference type="ARBA" id="ARBA00004651"/>
    </source>
</evidence>
<keyword evidence="3" id="KW-1003">Cell membrane</keyword>
<evidence type="ECO:0000256" key="5">
    <source>
        <dbReference type="ARBA" id="ARBA00022989"/>
    </source>
</evidence>
<feature type="transmembrane region" description="Helical" evidence="7">
    <location>
        <begin position="37"/>
        <end position="58"/>
    </location>
</feature>
<name>A0A806TI68_PRIMG</name>
<evidence type="ECO:0000256" key="3">
    <source>
        <dbReference type="ARBA" id="ARBA00022475"/>
    </source>
</evidence>
<evidence type="ECO:0000256" key="6">
    <source>
        <dbReference type="ARBA" id="ARBA00023136"/>
    </source>
</evidence>
<dbReference type="Proteomes" id="UP000036410">
    <property type="component" value="Chromosome"/>
</dbReference>
<feature type="transmembrane region" description="Helical" evidence="7">
    <location>
        <begin position="70"/>
        <end position="89"/>
    </location>
</feature>
<feature type="transmembrane region" description="Helical" evidence="7">
    <location>
        <begin position="191"/>
        <end position="215"/>
    </location>
</feature>
<evidence type="ECO:0000259" key="8">
    <source>
        <dbReference type="Pfam" id="PF00892"/>
    </source>
</evidence>
<keyword evidence="5 7" id="KW-1133">Transmembrane helix</keyword>
<evidence type="ECO:0000256" key="2">
    <source>
        <dbReference type="ARBA" id="ARBA00007362"/>
    </source>
</evidence>